<keyword evidence="2" id="KW-1185">Reference proteome</keyword>
<comment type="caution">
    <text evidence="1">The sequence shown here is derived from an EMBL/GenBank/DDBJ whole genome shotgun (WGS) entry which is preliminary data.</text>
</comment>
<evidence type="ECO:0000313" key="2">
    <source>
        <dbReference type="Proteomes" id="UP000237105"/>
    </source>
</evidence>
<gene>
    <name evidence="1" type="ORF">PanWU01x14_012790</name>
</gene>
<dbReference type="AlphaFoldDB" id="A0A2P5E0V5"/>
<reference evidence="2" key="1">
    <citation type="submission" date="2016-06" db="EMBL/GenBank/DDBJ databases">
        <title>Parallel loss of symbiosis genes in relatives of nitrogen-fixing non-legume Parasponia.</title>
        <authorList>
            <person name="Van Velzen R."/>
            <person name="Holmer R."/>
            <person name="Bu F."/>
            <person name="Rutten L."/>
            <person name="Van Zeijl A."/>
            <person name="Liu W."/>
            <person name="Santuari L."/>
            <person name="Cao Q."/>
            <person name="Sharma T."/>
            <person name="Shen D."/>
            <person name="Roswanjaya Y."/>
            <person name="Wardhani T."/>
            <person name="Kalhor M.S."/>
            <person name="Jansen J."/>
            <person name="Van den Hoogen J."/>
            <person name="Gungor B."/>
            <person name="Hartog M."/>
            <person name="Hontelez J."/>
            <person name="Verver J."/>
            <person name="Yang W.-C."/>
            <person name="Schijlen E."/>
            <person name="Repin R."/>
            <person name="Schilthuizen M."/>
            <person name="Schranz E."/>
            <person name="Heidstra R."/>
            <person name="Miyata K."/>
            <person name="Fedorova E."/>
            <person name="Kohlen W."/>
            <person name="Bisseling T."/>
            <person name="Smit S."/>
            <person name="Geurts R."/>
        </authorList>
    </citation>
    <scope>NUCLEOTIDE SEQUENCE [LARGE SCALE GENOMIC DNA]</scope>
    <source>
        <strain evidence="2">cv. WU1-14</strain>
    </source>
</reference>
<evidence type="ECO:0000313" key="1">
    <source>
        <dbReference type="EMBL" id="PON79163.1"/>
    </source>
</evidence>
<protein>
    <submittedName>
        <fullName evidence="1">Uncharacterized protein</fullName>
    </submittedName>
</protein>
<proteinExistence type="predicted"/>
<sequence length="72" mass="7875">MPKIGYGLVSSDCLEMVQMHYGFPVAHLEIRLASAGRIDKTSSDGLLAIVKVSVRSKPSSSRKTTTLRTLRL</sequence>
<name>A0A2P5E0V5_PARAD</name>
<dbReference type="Proteomes" id="UP000237105">
    <property type="component" value="Unassembled WGS sequence"/>
</dbReference>
<dbReference type="EMBL" id="JXTB01000005">
    <property type="protein sequence ID" value="PON79163.1"/>
    <property type="molecule type" value="Genomic_DNA"/>
</dbReference>
<accession>A0A2P5E0V5</accession>
<organism evidence="1 2">
    <name type="scientific">Parasponia andersonii</name>
    <name type="common">Sponia andersonii</name>
    <dbReference type="NCBI Taxonomy" id="3476"/>
    <lineage>
        <taxon>Eukaryota</taxon>
        <taxon>Viridiplantae</taxon>
        <taxon>Streptophyta</taxon>
        <taxon>Embryophyta</taxon>
        <taxon>Tracheophyta</taxon>
        <taxon>Spermatophyta</taxon>
        <taxon>Magnoliopsida</taxon>
        <taxon>eudicotyledons</taxon>
        <taxon>Gunneridae</taxon>
        <taxon>Pentapetalae</taxon>
        <taxon>rosids</taxon>
        <taxon>fabids</taxon>
        <taxon>Rosales</taxon>
        <taxon>Cannabaceae</taxon>
        <taxon>Parasponia</taxon>
    </lineage>
</organism>